<comment type="caution">
    <text evidence="1">The sequence shown here is derived from an EMBL/GenBank/DDBJ whole genome shotgun (WGS) entry which is preliminary data.</text>
</comment>
<dbReference type="STRING" id="236814.IX39_10835"/>
<accession>A0A085Z9H1</accession>
<keyword evidence="2" id="KW-1185">Reference proteome</keyword>
<evidence type="ECO:0000313" key="1">
    <source>
        <dbReference type="EMBL" id="KFF01085.1"/>
    </source>
</evidence>
<sequence length="115" mass="13254">MSCSEVKVSEPITAQWEFISINEGDRNKVDDKMLNNINKEYGTGIIEFKQDLSFSSVGSKNNSEGTYTLKNNTLIMQYSNLPEPIKFNYSVIENKYLLLKNIDGKKLTWLYKKSK</sequence>
<protein>
    <recommendedName>
        <fullName evidence="3">Lipocalin-like domain-containing protein</fullName>
    </recommendedName>
</protein>
<evidence type="ECO:0008006" key="3">
    <source>
        <dbReference type="Google" id="ProtNLM"/>
    </source>
</evidence>
<evidence type="ECO:0000313" key="2">
    <source>
        <dbReference type="Proteomes" id="UP000028713"/>
    </source>
</evidence>
<proteinExistence type="predicted"/>
<dbReference type="EMBL" id="JPRP01000001">
    <property type="protein sequence ID" value="KFF01085.1"/>
    <property type="molecule type" value="Genomic_DNA"/>
</dbReference>
<reference evidence="1 2" key="1">
    <citation type="submission" date="2014-07" db="EMBL/GenBank/DDBJ databases">
        <title>Genome of Chryseobacterium formosense LMG 24722.</title>
        <authorList>
            <person name="Pipes S.E."/>
            <person name="Stropko S.J."/>
            <person name="Newman J.D."/>
        </authorList>
    </citation>
    <scope>NUCLEOTIDE SEQUENCE [LARGE SCALE GENOMIC DNA]</scope>
    <source>
        <strain evidence="1 2">LMG 24722</strain>
    </source>
</reference>
<gene>
    <name evidence="1" type="ORF">IX39_10835</name>
</gene>
<dbReference type="AlphaFoldDB" id="A0A085Z9H1"/>
<organism evidence="1 2">
    <name type="scientific">Chryseobacterium formosense</name>
    <dbReference type="NCBI Taxonomy" id="236814"/>
    <lineage>
        <taxon>Bacteria</taxon>
        <taxon>Pseudomonadati</taxon>
        <taxon>Bacteroidota</taxon>
        <taxon>Flavobacteriia</taxon>
        <taxon>Flavobacteriales</taxon>
        <taxon>Weeksellaceae</taxon>
        <taxon>Chryseobacterium group</taxon>
        <taxon>Chryseobacterium</taxon>
    </lineage>
</organism>
<name>A0A085Z9H1_9FLAO</name>
<dbReference type="Proteomes" id="UP000028713">
    <property type="component" value="Unassembled WGS sequence"/>
</dbReference>